<organism evidence="2 3">
    <name type="scientific">Natronomonas pharaonis (strain ATCC 35678 / DSM 2160 / CIP 103997 / JCM 8858 / NBRC 14720 / NCIMB 2260 / Gabara)</name>
    <name type="common">Halobacterium pharaonis</name>
    <dbReference type="NCBI Taxonomy" id="348780"/>
    <lineage>
        <taxon>Archaea</taxon>
        <taxon>Methanobacteriati</taxon>
        <taxon>Methanobacteriota</taxon>
        <taxon>Stenosarchaea group</taxon>
        <taxon>Halobacteria</taxon>
        <taxon>Halobacteriales</taxon>
        <taxon>Natronomonadaceae</taxon>
        <taxon>Natronomonas</taxon>
    </lineage>
</organism>
<sequence length="190" mass="19441">MVSRRQLLAAGGLASAGLAGCLDSLSDGSSPEPEPAETPPTPEYDSPAPVSVADAAPVDADSPLVTVAAEGSPTGTPDGETERLLATYGDVAELGVPAIDETQQTHYVSVLFEAAAADAFVDQLAAIGALESPGDYDLGIVFPDGETAEYDLAPSLAQAMAAGDWDGRFRLQGDDEAAMEAVVDAFDREQ</sequence>
<dbReference type="STRING" id="348780.NP_1858A"/>
<dbReference type="GeneID" id="3701279"/>
<evidence type="ECO:0000313" key="3">
    <source>
        <dbReference type="Proteomes" id="UP000002698"/>
    </source>
</evidence>
<dbReference type="eggNOG" id="arCOG03055">
    <property type="taxonomic scope" value="Archaea"/>
</dbReference>
<dbReference type="RefSeq" id="WP_011322652.1">
    <property type="nucleotide sequence ID" value="NC_007426.1"/>
</dbReference>
<proteinExistence type="predicted"/>
<dbReference type="Proteomes" id="UP000002698">
    <property type="component" value="Chromosome"/>
</dbReference>
<gene>
    <name evidence="2" type="ordered locus">NP_1858A</name>
</gene>
<evidence type="ECO:0000256" key="1">
    <source>
        <dbReference type="SAM" id="MobiDB-lite"/>
    </source>
</evidence>
<dbReference type="PROSITE" id="PS51257">
    <property type="entry name" value="PROKAR_LIPOPROTEIN"/>
    <property type="match status" value="1"/>
</dbReference>
<dbReference type="KEGG" id="nph:NP_1858A"/>
<accession>A0A1U7EVG3</accession>
<dbReference type="EnsemblBacteria" id="CAI49020">
    <property type="protein sequence ID" value="CAI49020"/>
    <property type="gene ID" value="NP_1858A"/>
</dbReference>
<feature type="compositionally biased region" description="Low complexity" evidence="1">
    <location>
        <begin position="43"/>
        <end position="59"/>
    </location>
</feature>
<protein>
    <submittedName>
        <fullName evidence="2">Uncharacterized protein</fullName>
    </submittedName>
</protein>
<dbReference type="EMBL" id="CR936257">
    <property type="protein sequence ID" value="CAI49020.1"/>
    <property type="molecule type" value="Genomic_DNA"/>
</dbReference>
<keyword evidence="3" id="KW-1185">Reference proteome</keyword>
<evidence type="ECO:0000313" key="2">
    <source>
        <dbReference type="EMBL" id="CAI49020.1"/>
    </source>
</evidence>
<dbReference type="AlphaFoldDB" id="A0A1U7EVG3"/>
<name>A0A1U7EVG3_NATPD</name>
<reference evidence="2 3" key="1">
    <citation type="journal article" date="2005" name="Genome Res.">
        <title>Living with two extremes: conclusions from the genome sequence of Natronomonas pharaonis.</title>
        <authorList>
            <person name="Falb M."/>
            <person name="Pfeiffer F."/>
            <person name="Palm P."/>
            <person name="Rodewald K."/>
            <person name="Hickmann V."/>
            <person name="Tittor J."/>
            <person name="Oesterhelt D."/>
        </authorList>
    </citation>
    <scope>NUCLEOTIDE SEQUENCE [LARGE SCALE GENOMIC DNA]</scope>
    <source>
        <strain evidence="3">ATCC 35678 / DSM 2160 / CIP 103997 / JCM 8858 / NBRC 14720 / NCIMB 2260 / Gabara</strain>
    </source>
</reference>
<feature type="compositionally biased region" description="Pro residues" evidence="1">
    <location>
        <begin position="32"/>
        <end position="42"/>
    </location>
</feature>
<feature type="region of interest" description="Disordered" evidence="1">
    <location>
        <begin position="20"/>
        <end position="59"/>
    </location>
</feature>
<dbReference type="HOGENOM" id="CLU_1425126_0_0_2"/>
<dbReference type="OrthoDB" id="271327at2157"/>